<dbReference type="KEGG" id="ceu:A7L45_20205"/>
<dbReference type="OrthoDB" id="9770036at2"/>
<dbReference type="InterPro" id="IPR003838">
    <property type="entry name" value="ABC3_permease_C"/>
</dbReference>
<evidence type="ECO:0000259" key="8">
    <source>
        <dbReference type="Pfam" id="PF02687"/>
    </source>
</evidence>
<feature type="domain" description="MacB-like periplasmic core" evidence="9">
    <location>
        <begin position="19"/>
        <end position="221"/>
    </location>
</feature>
<dbReference type="GO" id="GO:0098797">
    <property type="term" value="C:plasma membrane protein complex"/>
    <property type="evidence" value="ECO:0007669"/>
    <property type="project" value="TreeGrafter"/>
</dbReference>
<dbReference type="Pfam" id="PF12704">
    <property type="entry name" value="MacB_PCD"/>
    <property type="match status" value="1"/>
</dbReference>
<evidence type="ECO:0000313" key="11">
    <source>
        <dbReference type="Proteomes" id="UP000182569"/>
    </source>
</evidence>
<evidence type="ECO:0000256" key="6">
    <source>
        <dbReference type="ARBA" id="ARBA00023136"/>
    </source>
</evidence>
<protein>
    <recommendedName>
        <fullName evidence="12">ABC transporter permease</fullName>
    </recommendedName>
</protein>
<keyword evidence="4 7" id="KW-0812">Transmembrane</keyword>
<dbReference type="RefSeq" id="WP_071614505.1">
    <property type="nucleotide sequence ID" value="NZ_CP015756.1"/>
</dbReference>
<reference evidence="11" key="1">
    <citation type="journal article" date="2016" name="Front. Microbiol.">
        <title>Complete Genome Sequence of Clostridium estertheticum DSM 8809, a Microbe Identified in Spoiled Vacuum Packed Beef.</title>
        <authorList>
            <person name="Yu Z."/>
            <person name="Gunn L."/>
            <person name="Brennan E."/>
            <person name="Reid R."/>
            <person name="Wall P.G."/>
            <person name="Gaora O.P."/>
            <person name="Hurley D."/>
            <person name="Bolton D."/>
            <person name="Fanning S."/>
        </authorList>
    </citation>
    <scope>NUCLEOTIDE SEQUENCE [LARGE SCALE GENOMIC DNA]</scope>
    <source>
        <strain evidence="11">DSM 8809</strain>
    </source>
</reference>
<feature type="transmembrane region" description="Helical" evidence="7">
    <location>
        <begin position="345"/>
        <end position="368"/>
    </location>
</feature>
<evidence type="ECO:0000313" key="10">
    <source>
        <dbReference type="EMBL" id="APC42213.1"/>
    </source>
</evidence>
<feature type="transmembrane region" description="Helical" evidence="7">
    <location>
        <begin position="300"/>
        <end position="325"/>
    </location>
</feature>
<dbReference type="Pfam" id="PF02687">
    <property type="entry name" value="FtsX"/>
    <property type="match status" value="1"/>
</dbReference>
<evidence type="ECO:0008006" key="12">
    <source>
        <dbReference type="Google" id="ProtNLM"/>
    </source>
</evidence>
<evidence type="ECO:0000256" key="5">
    <source>
        <dbReference type="ARBA" id="ARBA00022989"/>
    </source>
</evidence>
<dbReference type="InterPro" id="IPR025857">
    <property type="entry name" value="MacB_PCD"/>
</dbReference>
<proteinExistence type="inferred from homology"/>
<keyword evidence="11" id="KW-1185">Reference proteome</keyword>
<evidence type="ECO:0000256" key="4">
    <source>
        <dbReference type="ARBA" id="ARBA00022692"/>
    </source>
</evidence>
<evidence type="ECO:0000259" key="9">
    <source>
        <dbReference type="Pfam" id="PF12704"/>
    </source>
</evidence>
<name>A0A1J0GLJ2_9CLOT</name>
<keyword evidence="5 7" id="KW-1133">Transmembrane helix</keyword>
<organism evidence="10 11">
    <name type="scientific">Clostridium estertheticum subsp. estertheticum</name>
    <dbReference type="NCBI Taxonomy" id="1552"/>
    <lineage>
        <taxon>Bacteria</taxon>
        <taxon>Bacillati</taxon>
        <taxon>Bacillota</taxon>
        <taxon>Clostridia</taxon>
        <taxon>Eubacteriales</taxon>
        <taxon>Clostridiaceae</taxon>
        <taxon>Clostridium</taxon>
    </lineage>
</organism>
<comment type="similarity">
    <text evidence="2">Belongs to the ABC-4 integral membrane protein family. LolC/E subfamily.</text>
</comment>
<evidence type="ECO:0000256" key="2">
    <source>
        <dbReference type="ARBA" id="ARBA00005236"/>
    </source>
</evidence>
<dbReference type="Proteomes" id="UP000182569">
    <property type="component" value="Chromosome"/>
</dbReference>
<dbReference type="AlphaFoldDB" id="A0A1J0GLJ2"/>
<dbReference type="GO" id="GO:0044874">
    <property type="term" value="P:lipoprotein localization to outer membrane"/>
    <property type="evidence" value="ECO:0007669"/>
    <property type="project" value="TreeGrafter"/>
</dbReference>
<dbReference type="InterPro" id="IPR051447">
    <property type="entry name" value="Lipoprotein-release_system"/>
</dbReference>
<dbReference type="PANTHER" id="PTHR30489:SF0">
    <property type="entry name" value="LIPOPROTEIN-RELEASING SYSTEM TRANSMEMBRANE PROTEIN LOLE"/>
    <property type="match status" value="1"/>
</dbReference>
<sequence length="385" mass="41880">MFTAIKIAWRFLINSKIQTLVIVLGIAIGISVQVFVGILSAGLETSLIDKVVGNSTHITINPKNNIIKDYQVKADKIKKLDGRITSVAPVVGYNASLNSRNMTEPIQISGFVSKDLESLYNIKDKIYKGRTVKNSGEVLIGKELSEKLGLKINDNINIITADNRKTVLKAVGFYDFDTIKINKILVITNFKTAQNLAGIGNAATSMELTTSDPYNADIIASNLKKGLNDKNLVIENWKDQNKLLVSAIMGEKVCSLIIQLSVMIAAVLSIISIMSISVVQKYKQIGILKAMGIKDGSAALIFLIQAFILGVVGTCIGVGLTYLYVKGFNRYIVSSVDGKPIVNIIVNYNFIIKICIIDIIASTSAAFFPALKSFKLTPVEVIKNG</sequence>
<feature type="transmembrane region" description="Helical" evidence="7">
    <location>
        <begin position="20"/>
        <end position="43"/>
    </location>
</feature>
<dbReference type="EMBL" id="CP015756">
    <property type="protein sequence ID" value="APC42213.1"/>
    <property type="molecule type" value="Genomic_DNA"/>
</dbReference>
<evidence type="ECO:0000256" key="1">
    <source>
        <dbReference type="ARBA" id="ARBA00004651"/>
    </source>
</evidence>
<comment type="subcellular location">
    <subcellularLocation>
        <location evidence="1">Cell membrane</location>
        <topology evidence="1">Multi-pass membrane protein</topology>
    </subcellularLocation>
</comment>
<keyword evidence="3" id="KW-1003">Cell membrane</keyword>
<dbReference type="STRING" id="1552.A7L45_20205"/>
<evidence type="ECO:0000256" key="7">
    <source>
        <dbReference type="SAM" id="Phobius"/>
    </source>
</evidence>
<keyword evidence="6 7" id="KW-0472">Membrane</keyword>
<feature type="domain" description="ABC3 transporter permease C-terminal" evidence="8">
    <location>
        <begin position="260"/>
        <end position="378"/>
    </location>
</feature>
<feature type="transmembrane region" description="Helical" evidence="7">
    <location>
        <begin position="256"/>
        <end position="279"/>
    </location>
</feature>
<evidence type="ECO:0000256" key="3">
    <source>
        <dbReference type="ARBA" id="ARBA00022475"/>
    </source>
</evidence>
<dbReference type="PANTHER" id="PTHR30489">
    <property type="entry name" value="LIPOPROTEIN-RELEASING SYSTEM TRANSMEMBRANE PROTEIN LOLE"/>
    <property type="match status" value="1"/>
</dbReference>
<accession>A0A1J0GLJ2</accession>
<gene>
    <name evidence="10" type="ORF">A7L45_20205</name>
</gene>